<gene>
    <name evidence="1" type="ORF">GPM918_LOCUS14533</name>
    <name evidence="2" type="ORF">SRO942_LOCUS14533</name>
</gene>
<keyword evidence="3" id="KW-1185">Reference proteome</keyword>
<dbReference type="Proteomes" id="UP000681722">
    <property type="component" value="Unassembled WGS sequence"/>
</dbReference>
<evidence type="ECO:0000313" key="3">
    <source>
        <dbReference type="Proteomes" id="UP000663829"/>
    </source>
</evidence>
<dbReference type="SUPFAM" id="SSF52058">
    <property type="entry name" value="L domain-like"/>
    <property type="match status" value="1"/>
</dbReference>
<dbReference type="InterPro" id="IPR032675">
    <property type="entry name" value="LRR_dom_sf"/>
</dbReference>
<accession>A0A814HY85</accession>
<dbReference type="Proteomes" id="UP000663829">
    <property type="component" value="Unassembled WGS sequence"/>
</dbReference>
<sequence length="90" mass="10329">MVKTYDFSNNKIEFIPSQIQVLQYLRILSLKNNRLTYLPNELFLIANYSYSGGGCGAARLDVNGNLFDDKELNQIIKTVKDKLIHVSLIY</sequence>
<dbReference type="AlphaFoldDB" id="A0A814HY85"/>
<dbReference type="EMBL" id="CAJNOQ010003513">
    <property type="protein sequence ID" value="CAF1016205.1"/>
    <property type="molecule type" value="Genomic_DNA"/>
</dbReference>
<proteinExistence type="predicted"/>
<dbReference type="PROSITE" id="PS51450">
    <property type="entry name" value="LRR"/>
    <property type="match status" value="1"/>
</dbReference>
<evidence type="ECO:0000313" key="1">
    <source>
        <dbReference type="EMBL" id="CAF1016205.1"/>
    </source>
</evidence>
<protein>
    <submittedName>
        <fullName evidence="1">Uncharacterized protein</fullName>
    </submittedName>
</protein>
<dbReference type="EMBL" id="CAJOBC010003513">
    <property type="protein sequence ID" value="CAF3787783.1"/>
    <property type="molecule type" value="Genomic_DNA"/>
</dbReference>
<organism evidence="1 3">
    <name type="scientific">Didymodactylos carnosus</name>
    <dbReference type="NCBI Taxonomy" id="1234261"/>
    <lineage>
        <taxon>Eukaryota</taxon>
        <taxon>Metazoa</taxon>
        <taxon>Spiralia</taxon>
        <taxon>Gnathifera</taxon>
        <taxon>Rotifera</taxon>
        <taxon>Eurotatoria</taxon>
        <taxon>Bdelloidea</taxon>
        <taxon>Philodinida</taxon>
        <taxon>Philodinidae</taxon>
        <taxon>Didymodactylos</taxon>
    </lineage>
</organism>
<name>A0A814HY85_9BILA</name>
<comment type="caution">
    <text evidence="1">The sequence shown here is derived from an EMBL/GenBank/DDBJ whole genome shotgun (WGS) entry which is preliminary data.</text>
</comment>
<dbReference type="Gene3D" id="3.80.10.10">
    <property type="entry name" value="Ribonuclease Inhibitor"/>
    <property type="match status" value="1"/>
</dbReference>
<dbReference type="InterPro" id="IPR001611">
    <property type="entry name" value="Leu-rich_rpt"/>
</dbReference>
<reference evidence="1" key="1">
    <citation type="submission" date="2021-02" db="EMBL/GenBank/DDBJ databases">
        <authorList>
            <person name="Nowell W R."/>
        </authorList>
    </citation>
    <scope>NUCLEOTIDE SEQUENCE</scope>
</reference>
<dbReference type="OrthoDB" id="2013775at2759"/>
<evidence type="ECO:0000313" key="2">
    <source>
        <dbReference type="EMBL" id="CAF3787783.1"/>
    </source>
</evidence>